<keyword evidence="3" id="KW-1185">Reference proteome</keyword>
<evidence type="ECO:0000313" key="2">
    <source>
        <dbReference type="EMBL" id="MFD1588703.1"/>
    </source>
</evidence>
<proteinExistence type="predicted"/>
<dbReference type="RefSeq" id="WP_247378359.1">
    <property type="nucleotide sequence ID" value="NZ_JALLGV010000005.1"/>
</dbReference>
<gene>
    <name evidence="2" type="ORF">ACFR9U_17125</name>
</gene>
<dbReference type="EMBL" id="JBHUDJ010000014">
    <property type="protein sequence ID" value="MFD1588703.1"/>
    <property type="molecule type" value="Genomic_DNA"/>
</dbReference>
<feature type="region of interest" description="Disordered" evidence="1">
    <location>
        <begin position="24"/>
        <end position="44"/>
    </location>
</feature>
<name>A0ABD6CET7_9EURY</name>
<reference evidence="2 3" key="1">
    <citation type="journal article" date="2019" name="Int. J. Syst. Evol. Microbiol.">
        <title>The Global Catalogue of Microorganisms (GCM) 10K type strain sequencing project: providing services to taxonomists for standard genome sequencing and annotation.</title>
        <authorList>
            <consortium name="The Broad Institute Genomics Platform"/>
            <consortium name="The Broad Institute Genome Sequencing Center for Infectious Disease"/>
            <person name="Wu L."/>
            <person name="Ma J."/>
        </authorList>
    </citation>
    <scope>NUCLEOTIDE SEQUENCE [LARGE SCALE GENOMIC DNA]</scope>
    <source>
        <strain evidence="2 3">CGMCC 1.12125</strain>
    </source>
</reference>
<sequence>MSSDDNTDVNRTTDPTVLRSIIEDRDGYPAHVPKSEGQGDQGLLRVGFGDADEDLKEISWEEFREEFEEKNLAGVYTDDGSDIEGNQPVVLRKRDDVDTEA</sequence>
<comment type="caution">
    <text evidence="2">The sequence shown here is derived from an EMBL/GenBank/DDBJ whole genome shotgun (WGS) entry which is preliminary data.</text>
</comment>
<evidence type="ECO:0000313" key="3">
    <source>
        <dbReference type="Proteomes" id="UP001597119"/>
    </source>
</evidence>
<dbReference type="AlphaFoldDB" id="A0ABD6CET7"/>
<accession>A0ABD6CET7</accession>
<feature type="compositionally biased region" description="Basic and acidic residues" evidence="1">
    <location>
        <begin position="92"/>
        <end position="101"/>
    </location>
</feature>
<organism evidence="2 3">
    <name type="scientific">Halorientalis brevis</name>
    <dbReference type="NCBI Taxonomy" id="1126241"/>
    <lineage>
        <taxon>Archaea</taxon>
        <taxon>Methanobacteriati</taxon>
        <taxon>Methanobacteriota</taxon>
        <taxon>Stenosarchaea group</taxon>
        <taxon>Halobacteria</taxon>
        <taxon>Halobacteriales</taxon>
        <taxon>Haloarculaceae</taxon>
        <taxon>Halorientalis</taxon>
    </lineage>
</organism>
<evidence type="ECO:0000256" key="1">
    <source>
        <dbReference type="SAM" id="MobiDB-lite"/>
    </source>
</evidence>
<dbReference type="Proteomes" id="UP001597119">
    <property type="component" value="Unassembled WGS sequence"/>
</dbReference>
<feature type="region of interest" description="Disordered" evidence="1">
    <location>
        <begin position="75"/>
        <end position="101"/>
    </location>
</feature>
<protein>
    <submittedName>
        <fullName evidence="2">Uncharacterized protein</fullName>
    </submittedName>
</protein>